<sequence length="158" mass="18420">MTGPKSKKRQKNPWSMHPKLHDDVQRLLEEDGLEWAFHDQDNQKGCINEYSTHIMGRFACHKKECLKRGWGSKKVAILIRRYEGNRYNAVVYHQRCEKCNSLSIPKLNDSYAERVADRIKRWAGIELERPPYSKKQGLPHKSHLCEGCKAGRCELGRS</sequence>
<evidence type="ECO:0000259" key="4">
    <source>
        <dbReference type="SMART" id="SM01328"/>
    </source>
</evidence>
<protein>
    <recommendedName>
        <fullName evidence="4">3CxxC-type domain-containing protein</fullName>
    </recommendedName>
</protein>
<reference evidence="5" key="1">
    <citation type="submission" date="2022-10" db="EMBL/GenBank/DDBJ databases">
        <title>Determination and structural analysis of whole genome sequence of Sarocladium strictum F4-1.</title>
        <authorList>
            <person name="Hu L."/>
            <person name="Jiang Y."/>
        </authorList>
    </citation>
    <scope>NUCLEOTIDE SEQUENCE</scope>
    <source>
        <strain evidence="5">F4-1</strain>
    </source>
</reference>
<dbReference type="GO" id="GO:0008270">
    <property type="term" value="F:zinc ion binding"/>
    <property type="evidence" value="ECO:0007669"/>
    <property type="project" value="UniProtKB-KW"/>
</dbReference>
<evidence type="ECO:0000256" key="3">
    <source>
        <dbReference type="ARBA" id="ARBA00022833"/>
    </source>
</evidence>
<keyword evidence="6" id="KW-1185">Reference proteome</keyword>
<name>A0AA39L8H6_SARSR</name>
<keyword evidence="3" id="KW-0862">Zinc</keyword>
<accession>A0AA39L8H6</accession>
<dbReference type="InterPro" id="IPR027377">
    <property type="entry name" value="ZAR1/RTP1-5-like_Znf-3CxxC"/>
</dbReference>
<feature type="domain" description="3CxxC-type" evidence="4">
    <location>
        <begin position="53"/>
        <end position="151"/>
    </location>
</feature>
<comment type="caution">
    <text evidence="5">The sequence shown here is derived from an EMBL/GenBank/DDBJ whole genome shotgun (WGS) entry which is preliminary data.</text>
</comment>
<keyword evidence="2" id="KW-0863">Zinc-finger</keyword>
<evidence type="ECO:0000313" key="6">
    <source>
        <dbReference type="Proteomes" id="UP001175261"/>
    </source>
</evidence>
<dbReference type="AlphaFoldDB" id="A0AA39L8H6"/>
<evidence type="ECO:0000256" key="2">
    <source>
        <dbReference type="ARBA" id="ARBA00022771"/>
    </source>
</evidence>
<keyword evidence="1" id="KW-0479">Metal-binding</keyword>
<organism evidence="5 6">
    <name type="scientific">Sarocladium strictum</name>
    <name type="common">Black bundle disease fungus</name>
    <name type="synonym">Acremonium strictum</name>
    <dbReference type="NCBI Taxonomy" id="5046"/>
    <lineage>
        <taxon>Eukaryota</taxon>
        <taxon>Fungi</taxon>
        <taxon>Dikarya</taxon>
        <taxon>Ascomycota</taxon>
        <taxon>Pezizomycotina</taxon>
        <taxon>Sordariomycetes</taxon>
        <taxon>Hypocreomycetidae</taxon>
        <taxon>Hypocreales</taxon>
        <taxon>Sarocladiaceae</taxon>
        <taxon>Sarocladium</taxon>
    </lineage>
</organism>
<gene>
    <name evidence="5" type="ORF">NLU13_3969</name>
</gene>
<evidence type="ECO:0000256" key="1">
    <source>
        <dbReference type="ARBA" id="ARBA00022723"/>
    </source>
</evidence>
<dbReference type="SMART" id="SM01328">
    <property type="entry name" value="zf-3CxxC"/>
    <property type="match status" value="1"/>
</dbReference>
<dbReference type="Pfam" id="PF13695">
    <property type="entry name" value="Zn_ribbon_3CxxC"/>
    <property type="match status" value="1"/>
</dbReference>
<evidence type="ECO:0000313" key="5">
    <source>
        <dbReference type="EMBL" id="KAK0387724.1"/>
    </source>
</evidence>
<proteinExistence type="predicted"/>
<dbReference type="Proteomes" id="UP001175261">
    <property type="component" value="Unassembled WGS sequence"/>
</dbReference>
<dbReference type="EMBL" id="JAPDFR010000003">
    <property type="protein sequence ID" value="KAK0387724.1"/>
    <property type="molecule type" value="Genomic_DNA"/>
</dbReference>